<organism evidence="1 2">
    <name type="scientific">Belliella pelovolcani</name>
    <dbReference type="NCBI Taxonomy" id="529505"/>
    <lineage>
        <taxon>Bacteria</taxon>
        <taxon>Pseudomonadati</taxon>
        <taxon>Bacteroidota</taxon>
        <taxon>Cytophagia</taxon>
        <taxon>Cytophagales</taxon>
        <taxon>Cyclobacteriaceae</taxon>
        <taxon>Belliella</taxon>
    </lineage>
</organism>
<dbReference type="EMBL" id="FTOP01000001">
    <property type="protein sequence ID" value="SIS50691.1"/>
    <property type="molecule type" value="Genomic_DNA"/>
</dbReference>
<evidence type="ECO:0000313" key="1">
    <source>
        <dbReference type="EMBL" id="SIS50691.1"/>
    </source>
</evidence>
<proteinExistence type="predicted"/>
<protein>
    <submittedName>
        <fullName evidence="1">Uncharacterized protein</fullName>
    </submittedName>
</protein>
<reference evidence="2" key="1">
    <citation type="submission" date="2017-01" db="EMBL/GenBank/DDBJ databases">
        <authorList>
            <person name="Varghese N."/>
            <person name="Submissions S."/>
        </authorList>
    </citation>
    <scope>NUCLEOTIDE SEQUENCE [LARGE SCALE GENOMIC DNA]</scope>
    <source>
        <strain evidence="2">DSM 46698</strain>
    </source>
</reference>
<evidence type="ECO:0000313" key="2">
    <source>
        <dbReference type="Proteomes" id="UP000186026"/>
    </source>
</evidence>
<dbReference type="Proteomes" id="UP000186026">
    <property type="component" value="Unassembled WGS sequence"/>
</dbReference>
<dbReference type="AlphaFoldDB" id="A0A1N7JN51"/>
<keyword evidence="2" id="KW-1185">Reference proteome</keyword>
<accession>A0A1N7JN51</accession>
<dbReference type="STRING" id="529505.SAMN05421761_101151"/>
<sequence>MTLNLRWNPWMILLAHDFGRGYFYERFETIILELKNLLS</sequence>
<name>A0A1N7JN51_9BACT</name>
<gene>
    <name evidence="1" type="ORF">SAMN05421761_101151</name>
</gene>